<evidence type="ECO:0000313" key="1">
    <source>
        <dbReference type="EMBL" id="KKW28303.1"/>
    </source>
</evidence>
<dbReference type="EMBL" id="LCRD01000076">
    <property type="protein sequence ID" value="KKW28303.1"/>
    <property type="molecule type" value="Genomic_DNA"/>
</dbReference>
<reference evidence="1 2" key="1">
    <citation type="journal article" date="2015" name="Nature">
        <title>rRNA introns, odd ribosomes, and small enigmatic genomes across a large radiation of phyla.</title>
        <authorList>
            <person name="Brown C.T."/>
            <person name="Hug L.A."/>
            <person name="Thomas B.C."/>
            <person name="Sharon I."/>
            <person name="Castelle C.J."/>
            <person name="Singh A."/>
            <person name="Wilkins M.J."/>
            <person name="Williams K.H."/>
            <person name="Banfield J.F."/>
        </authorList>
    </citation>
    <scope>NUCLEOTIDE SEQUENCE [LARGE SCALE GENOMIC DNA]</scope>
</reference>
<organism evidence="1 2">
    <name type="scientific">Candidatus Uhrbacteria bacterium GW2011_GWD2_52_7</name>
    <dbReference type="NCBI Taxonomy" id="1618989"/>
    <lineage>
        <taxon>Bacteria</taxon>
        <taxon>Candidatus Uhriibacteriota</taxon>
    </lineage>
</organism>
<sequence length="124" mass="13881">MKIACVDFADTSAKGLESGELVTTVGGQFIDSMFPFVLMYNRLAGTPLTEEAVEIPVNFITCTTASQFNDYMKYVHGDVFPYTADEVKALIKKFNPDASVETLKKWGSTFSIEEVKTRHAEYFK</sequence>
<dbReference type="AlphaFoldDB" id="A0A0G1XAL3"/>
<protein>
    <submittedName>
        <fullName evidence="1">Uncharacterized protein</fullName>
    </submittedName>
</protein>
<gene>
    <name evidence="1" type="ORF">UY72_C0076G0003</name>
</gene>
<proteinExistence type="predicted"/>
<dbReference type="Proteomes" id="UP000034846">
    <property type="component" value="Unassembled WGS sequence"/>
</dbReference>
<name>A0A0G1XAL3_9BACT</name>
<evidence type="ECO:0000313" key="2">
    <source>
        <dbReference type="Proteomes" id="UP000034846"/>
    </source>
</evidence>
<accession>A0A0G1XAL3</accession>
<comment type="caution">
    <text evidence="1">The sequence shown here is derived from an EMBL/GenBank/DDBJ whole genome shotgun (WGS) entry which is preliminary data.</text>
</comment>